<evidence type="ECO:0000256" key="12">
    <source>
        <dbReference type="ARBA" id="ARBA00023136"/>
    </source>
</evidence>
<keyword evidence="12 16" id="KW-0472">Membrane</keyword>
<dbReference type="GO" id="GO:0005789">
    <property type="term" value="C:endoplasmic reticulum membrane"/>
    <property type="evidence" value="ECO:0007669"/>
    <property type="project" value="UniProtKB-SubCell"/>
</dbReference>
<keyword evidence="7 16" id="KW-0256">Endoplasmic reticulum</keyword>
<evidence type="ECO:0000256" key="11">
    <source>
        <dbReference type="ARBA" id="ARBA00023098"/>
    </source>
</evidence>
<dbReference type="KEGG" id="bany:112049507"/>
<dbReference type="InterPro" id="IPR007052">
    <property type="entry name" value="CS_dom"/>
</dbReference>
<evidence type="ECO:0000313" key="19">
    <source>
        <dbReference type="RefSeq" id="XP_023943202.1"/>
    </source>
</evidence>
<evidence type="ECO:0000256" key="15">
    <source>
        <dbReference type="ARBA" id="ARBA00025733"/>
    </source>
</evidence>
<dbReference type="InterPro" id="IPR007482">
    <property type="entry name" value="Tyr_Pase-like_PTPLA"/>
</dbReference>
<protein>
    <recommendedName>
        <fullName evidence="4 16">Very-long-chain (3R)-3-hydroxyacyl-CoA dehydratase</fullName>
        <ecNumber evidence="4 16">4.2.1.134</ecNumber>
    </recommendedName>
</protein>
<accession>A0A6J1NDW4</accession>
<dbReference type="OrthoDB" id="2157530at2759"/>
<comment type="similarity">
    <text evidence="15">Belongs to the p23/wos2 family.</text>
</comment>
<name>A0A6J1NDW4_BICAN</name>
<dbReference type="GO" id="GO:0030148">
    <property type="term" value="P:sphingolipid biosynthetic process"/>
    <property type="evidence" value="ECO:0007669"/>
    <property type="project" value="TreeGrafter"/>
</dbReference>
<evidence type="ECO:0000256" key="16">
    <source>
        <dbReference type="RuleBase" id="RU363109"/>
    </source>
</evidence>
<keyword evidence="11 16" id="KW-0443">Lipid metabolism</keyword>
<comment type="function">
    <text evidence="16">Catalyzes the third of the four reactions of the long-chain fatty acids elongation cycle. This endoplasmic reticulum-bound enzymatic process, allows the addition of two carbons to the chain of long- and very long-chain fatty acids/VLCFAs per cycle. This enzyme catalyzes the dehydration of the 3-hydroxyacyl-CoA intermediate into trans-2,3-enoyl-CoA, within each cycle of fatty acid elongation. Thereby, it participates to the production of VLCFAs of different chain lengths that are involved in multiple biological processes as precursors of membrane lipids and lipid mediators.</text>
</comment>
<comment type="catalytic activity">
    <reaction evidence="16">
        <text>a very-long-chain (3R)-3-hydroxyacyl-CoA = a very-long-chain (2E)-enoyl-CoA + H2O</text>
        <dbReference type="Rhea" id="RHEA:45812"/>
        <dbReference type="ChEBI" id="CHEBI:15377"/>
        <dbReference type="ChEBI" id="CHEBI:83728"/>
        <dbReference type="ChEBI" id="CHEBI:85440"/>
        <dbReference type="EC" id="4.2.1.134"/>
    </reaction>
</comment>
<comment type="subcellular location">
    <subcellularLocation>
        <location evidence="1 16">Endoplasmic reticulum membrane</location>
        <topology evidence="1 16">Multi-pass membrane protein</topology>
    </subcellularLocation>
</comment>
<evidence type="ECO:0000259" key="17">
    <source>
        <dbReference type="PROSITE" id="PS51203"/>
    </source>
</evidence>
<feature type="transmembrane region" description="Helical" evidence="16">
    <location>
        <begin position="331"/>
        <end position="354"/>
    </location>
</feature>
<dbReference type="UniPathway" id="UPA00094"/>
<evidence type="ECO:0000256" key="1">
    <source>
        <dbReference type="ARBA" id="ARBA00004477"/>
    </source>
</evidence>
<feature type="transmembrane region" description="Helical" evidence="16">
    <location>
        <begin position="224"/>
        <end position="242"/>
    </location>
</feature>
<sequence>MVNLSPFVYWAQTDKNISLKIDLKNVTKPNLNVVDNKIKFSAQGVGAHGETLYEFSLDLFSSLKPNNNEETKIVRLFENRVEVVLKKEKVAWWPRLTAQPQKPAWLKINFDLWKSEDALDSEDECEEESRDVMKDYPGMYDMLQKEEMGYRKEDYKKVYLALYNLVQFIGFTYVLTVMTVRYIKLEYDSVAGTYEHVGSAMKFLQLLMYLEVMHPIFGYTKGGALVPFFQVSGRAFVLFAMIESEPRMQTKPVVCYLFIIWSTIEVIRYPYYISQLYKKDIYILTWLRYTMWIPLYPLGMLCESIVILRNIPYFEETNRFTISMPNEWNFAFHMPSFLRIYLLLLMFPGLYLVMKHMHRLRIVKLRPKIVIKKCK</sequence>
<proteinExistence type="inferred from homology"/>
<feature type="transmembrane region" description="Helical" evidence="16">
    <location>
        <begin position="158"/>
        <end position="180"/>
    </location>
</feature>
<dbReference type="InterPro" id="IPR008978">
    <property type="entry name" value="HSP20-like_chaperone"/>
</dbReference>
<dbReference type="RefSeq" id="XP_023943202.1">
    <property type="nucleotide sequence ID" value="XM_024087434.2"/>
</dbReference>
<evidence type="ECO:0000256" key="6">
    <source>
        <dbReference type="ARBA" id="ARBA00022692"/>
    </source>
</evidence>
<feature type="transmembrane region" description="Helical" evidence="16">
    <location>
        <begin position="292"/>
        <end position="311"/>
    </location>
</feature>
<dbReference type="PANTHER" id="PTHR11035">
    <property type="entry name" value="VERY-LONG-CHAIN (3R)-3-HYDROXYACYL-COA DEHYDRATASE"/>
    <property type="match status" value="1"/>
</dbReference>
<evidence type="ECO:0000256" key="3">
    <source>
        <dbReference type="ARBA" id="ARBA00007811"/>
    </source>
</evidence>
<keyword evidence="14 16" id="KW-0456">Lyase</keyword>
<dbReference type="GeneID" id="112049507"/>
<keyword evidence="10" id="KW-0175">Coiled coil</keyword>
<evidence type="ECO:0000256" key="13">
    <source>
        <dbReference type="ARBA" id="ARBA00023160"/>
    </source>
</evidence>
<dbReference type="Gene3D" id="2.60.40.790">
    <property type="match status" value="1"/>
</dbReference>
<evidence type="ECO:0000256" key="5">
    <source>
        <dbReference type="ARBA" id="ARBA00022516"/>
    </source>
</evidence>
<dbReference type="AlphaFoldDB" id="A0A6J1NDW4"/>
<comment type="similarity">
    <text evidence="3 16">Belongs to the very long-chain fatty acids dehydratase HACD family.</text>
</comment>
<keyword evidence="8 16" id="KW-0276">Fatty acid metabolism</keyword>
<dbReference type="CDD" id="cd06465">
    <property type="entry name" value="p23_hB-ind1_like"/>
    <property type="match status" value="1"/>
</dbReference>
<dbReference type="GO" id="GO:0102158">
    <property type="term" value="F:very-long-chain (3R)-3-hydroxyacyl-CoA dehydratase activity"/>
    <property type="evidence" value="ECO:0007669"/>
    <property type="project" value="UniProtKB-EC"/>
</dbReference>
<evidence type="ECO:0000256" key="7">
    <source>
        <dbReference type="ARBA" id="ARBA00022824"/>
    </source>
</evidence>
<comment type="pathway">
    <text evidence="2 16">Lipid metabolism; fatty acid biosynthesis.</text>
</comment>
<keyword evidence="9 16" id="KW-1133">Transmembrane helix</keyword>
<keyword evidence="6 16" id="KW-0812">Transmembrane</keyword>
<organism evidence="18 19">
    <name type="scientific">Bicyclus anynana</name>
    <name type="common">Squinting bush brown butterfly</name>
    <dbReference type="NCBI Taxonomy" id="110368"/>
    <lineage>
        <taxon>Eukaryota</taxon>
        <taxon>Metazoa</taxon>
        <taxon>Ecdysozoa</taxon>
        <taxon>Arthropoda</taxon>
        <taxon>Hexapoda</taxon>
        <taxon>Insecta</taxon>
        <taxon>Pterygota</taxon>
        <taxon>Neoptera</taxon>
        <taxon>Endopterygota</taxon>
        <taxon>Lepidoptera</taxon>
        <taxon>Glossata</taxon>
        <taxon>Ditrysia</taxon>
        <taxon>Papilionoidea</taxon>
        <taxon>Nymphalidae</taxon>
        <taxon>Satyrinae</taxon>
        <taxon>Satyrini</taxon>
        <taxon>Mycalesina</taxon>
        <taxon>Bicyclus</taxon>
    </lineage>
</organism>
<gene>
    <name evidence="19" type="primary">LOC112049507</name>
</gene>
<dbReference type="SUPFAM" id="SSF49764">
    <property type="entry name" value="HSP20-like chaperones"/>
    <property type="match status" value="1"/>
</dbReference>
<dbReference type="EC" id="4.2.1.134" evidence="4 16"/>
<evidence type="ECO:0000313" key="18">
    <source>
        <dbReference type="Proteomes" id="UP001652582"/>
    </source>
</evidence>
<keyword evidence="18" id="KW-1185">Reference proteome</keyword>
<evidence type="ECO:0000256" key="9">
    <source>
        <dbReference type="ARBA" id="ARBA00022989"/>
    </source>
</evidence>
<dbReference type="GO" id="GO:0042761">
    <property type="term" value="P:very long-chain fatty acid biosynthetic process"/>
    <property type="evidence" value="ECO:0007669"/>
    <property type="project" value="TreeGrafter"/>
</dbReference>
<feature type="domain" description="CS" evidence="17">
    <location>
        <begin position="3"/>
        <end position="97"/>
    </location>
</feature>
<evidence type="ECO:0000256" key="8">
    <source>
        <dbReference type="ARBA" id="ARBA00022832"/>
    </source>
</evidence>
<dbReference type="Proteomes" id="UP001652582">
    <property type="component" value="Chromosome 17"/>
</dbReference>
<dbReference type="GO" id="GO:0030497">
    <property type="term" value="P:fatty acid elongation"/>
    <property type="evidence" value="ECO:0007669"/>
    <property type="project" value="TreeGrafter"/>
</dbReference>
<dbReference type="PANTHER" id="PTHR11035:SF35">
    <property type="entry name" value="VERY-LONG-CHAIN (3R)-3-HYDROXYACYL-COA DEHYDRATASE"/>
    <property type="match status" value="1"/>
</dbReference>
<dbReference type="PROSITE" id="PS51203">
    <property type="entry name" value="CS"/>
    <property type="match status" value="1"/>
</dbReference>
<comment type="caution">
    <text evidence="16">Lacks conserved residue(s) required for the propagation of feature annotation.</text>
</comment>
<keyword evidence="5 16" id="KW-0444">Lipid biosynthesis</keyword>
<dbReference type="FunFam" id="2.60.40.790:FF:000013">
    <property type="entry name" value="Very-long-chain (3R)-3-hydroxyacyl-CoA dehydratase"/>
    <property type="match status" value="1"/>
</dbReference>
<reference evidence="19" key="1">
    <citation type="submission" date="2025-08" db="UniProtKB">
        <authorList>
            <consortium name="RefSeq"/>
        </authorList>
    </citation>
    <scope>IDENTIFICATION</scope>
</reference>
<dbReference type="Pfam" id="PF04387">
    <property type="entry name" value="PTPLA"/>
    <property type="match status" value="1"/>
</dbReference>
<evidence type="ECO:0000256" key="14">
    <source>
        <dbReference type="ARBA" id="ARBA00023239"/>
    </source>
</evidence>
<dbReference type="CTD" id="201562"/>
<evidence type="ECO:0000256" key="2">
    <source>
        <dbReference type="ARBA" id="ARBA00005194"/>
    </source>
</evidence>
<evidence type="ECO:0000256" key="4">
    <source>
        <dbReference type="ARBA" id="ARBA00013122"/>
    </source>
</evidence>
<evidence type="ECO:0000256" key="10">
    <source>
        <dbReference type="ARBA" id="ARBA00023054"/>
    </source>
</evidence>
<keyword evidence="13 16" id="KW-0275">Fatty acid biosynthesis</keyword>